<evidence type="ECO:0000313" key="2">
    <source>
        <dbReference type="Proteomes" id="UP000217216"/>
    </source>
</evidence>
<dbReference type="GeneID" id="300656571"/>
<dbReference type="KEGG" id="plak:A1s21155_00235"/>
<evidence type="ECO:0000313" key="1">
    <source>
        <dbReference type="EMBL" id="ASY11452.1"/>
    </source>
</evidence>
<dbReference type="EMBL" id="CP016770">
    <property type="protein sequence ID" value="ASY11452.1"/>
    <property type="molecule type" value="Genomic_DNA"/>
</dbReference>
<name>A0AAC9YS30_9ACTN</name>
<sequence>MTPSELEKRLKNLVSKFPNLDITPNTFLQYVKPTEELLEPYSGYFQENEPKILSARLLFFPRIIVNVFKSILISIVRLNEIRSWNAHQVQPKTSLFITHFTNAQQASGYDSFFGELLDRNSDNIFYLNSTRIKHHQLLTFYDVEARKNLSFMTKSLNPGTVILVHLSFFMTSLKLFNYSFDSSLDARDKWLIIEAGVRQHSRPTMANKFFEIRVSELIKRIHPRVIHFTFEGHSHEAVLINLIHREFGDIALAPYQHAPIVPEQFGLMRNIHRLGESDSIFTSGDITQNYFQSFRSDIPITAIGSSKYKDPSSTSHLGDKVKVIGASEGTIQSLEVFIRLFSSLAANQQSFDFLLRVHPAITDRELKTALRNAGGSKSLISHNSLLDDLSTSTYCIYRSSAVAIEGLAYGVTPLYFDQSRSQGLNPLYFANLHLPAFGSAEELVDFFRDVSTLNSTNQGIDPGQLQQISEGYFSKLVGKFPTNS</sequence>
<dbReference type="RefSeq" id="WP_095695893.1">
    <property type="nucleotide sequence ID" value="NZ_CP016770.1"/>
</dbReference>
<reference evidence="1 2" key="1">
    <citation type="submission" date="2016-07" db="EMBL/GenBank/DDBJ databases">
        <title>High microdiversification within the ubiquitous acI lineage of Actinobacteria.</title>
        <authorList>
            <person name="Neuenschwander S.M."/>
            <person name="Salcher M."/>
            <person name="Ghai R."/>
            <person name="Pernthaler J."/>
        </authorList>
    </citation>
    <scope>NUCLEOTIDE SEQUENCE [LARGE SCALE GENOMIC DNA]</scope>
    <source>
        <strain evidence="1">MMS-21-155</strain>
    </source>
</reference>
<gene>
    <name evidence="1" type="ORF">A1s21155_00235</name>
</gene>
<dbReference type="Proteomes" id="UP000217216">
    <property type="component" value="Chromosome"/>
</dbReference>
<accession>A0AAC9YS30</accession>
<proteinExistence type="predicted"/>
<keyword evidence="2" id="KW-1185">Reference proteome</keyword>
<dbReference type="AlphaFoldDB" id="A0AAC9YS30"/>
<organism evidence="1 2">
    <name type="scientific">Candidatus Planktophila dulcis</name>
    <dbReference type="NCBI Taxonomy" id="1884914"/>
    <lineage>
        <taxon>Bacteria</taxon>
        <taxon>Bacillati</taxon>
        <taxon>Actinomycetota</taxon>
        <taxon>Actinomycetes</taxon>
        <taxon>Candidatus Nanopelagicales</taxon>
        <taxon>Candidatus Nanopelagicaceae</taxon>
        <taxon>Candidatus Planktophila</taxon>
    </lineage>
</organism>
<protein>
    <submittedName>
        <fullName evidence="1">Uncharacterized protein</fullName>
    </submittedName>
</protein>